<keyword evidence="6 7" id="KW-0012">Acyltransferase</keyword>
<dbReference type="PANTHER" id="PTHR30606:SF10">
    <property type="entry name" value="PHOSPHATIDYLINOSITOL MANNOSIDE ACYLTRANSFERASE"/>
    <property type="match status" value="1"/>
</dbReference>
<gene>
    <name evidence="7" type="ordered locus">Bcav_1982</name>
</gene>
<evidence type="ECO:0000256" key="4">
    <source>
        <dbReference type="ARBA" id="ARBA00022679"/>
    </source>
</evidence>
<evidence type="ECO:0000256" key="5">
    <source>
        <dbReference type="ARBA" id="ARBA00023136"/>
    </source>
</evidence>
<evidence type="ECO:0000313" key="7">
    <source>
        <dbReference type="EMBL" id="ACQ80237.1"/>
    </source>
</evidence>
<dbReference type="GO" id="GO:0005886">
    <property type="term" value="C:plasma membrane"/>
    <property type="evidence" value="ECO:0007669"/>
    <property type="project" value="UniProtKB-SubCell"/>
</dbReference>
<dbReference type="GO" id="GO:0016746">
    <property type="term" value="F:acyltransferase activity"/>
    <property type="evidence" value="ECO:0007669"/>
    <property type="project" value="UniProtKB-KW"/>
</dbReference>
<dbReference type="NCBIfam" id="NF005919">
    <property type="entry name" value="PRK07920.1"/>
    <property type="match status" value="1"/>
</dbReference>
<dbReference type="Proteomes" id="UP000007962">
    <property type="component" value="Chromosome"/>
</dbReference>
<dbReference type="CDD" id="cd07984">
    <property type="entry name" value="LPLAT_LABLAT-like"/>
    <property type="match status" value="1"/>
</dbReference>
<evidence type="ECO:0000256" key="1">
    <source>
        <dbReference type="ARBA" id="ARBA00004533"/>
    </source>
</evidence>
<evidence type="ECO:0000256" key="3">
    <source>
        <dbReference type="ARBA" id="ARBA00022519"/>
    </source>
</evidence>
<dbReference type="RefSeq" id="WP_015882477.1">
    <property type="nucleotide sequence ID" value="NC_012669.1"/>
</dbReference>
<protein>
    <submittedName>
        <fullName evidence="7">Lipid A biosynthesis acyltransferase</fullName>
    </submittedName>
</protein>
<dbReference type="InterPro" id="IPR004960">
    <property type="entry name" value="LipA_acyltrans"/>
</dbReference>
<keyword evidence="8" id="KW-1185">Reference proteome</keyword>
<name>C5C5P6_BEUC1</name>
<reference evidence="7 8" key="1">
    <citation type="journal article" date="2009" name="Stand. Genomic Sci.">
        <title>Complete genome sequence of Beutenbergia cavernae type strain (HKI 0122).</title>
        <authorList>
            <person name="Land M."/>
            <person name="Pukall R."/>
            <person name="Abt B."/>
            <person name="Goker M."/>
            <person name="Rohde M."/>
            <person name="Glavina Del Rio T."/>
            <person name="Tice H."/>
            <person name="Copeland A."/>
            <person name="Cheng J.F."/>
            <person name="Lucas S."/>
            <person name="Chen F."/>
            <person name="Nolan M."/>
            <person name="Bruce D."/>
            <person name="Goodwin L."/>
            <person name="Pitluck S."/>
            <person name="Ivanova N."/>
            <person name="Mavromatis K."/>
            <person name="Ovchinnikova G."/>
            <person name="Pati A."/>
            <person name="Chen A."/>
            <person name="Palaniappan K."/>
            <person name="Hauser L."/>
            <person name="Chang Y.J."/>
            <person name="Jefferies C.C."/>
            <person name="Saunders E."/>
            <person name="Brettin T."/>
            <person name="Detter J.C."/>
            <person name="Han C."/>
            <person name="Chain P."/>
            <person name="Bristow J."/>
            <person name="Eisen J.A."/>
            <person name="Markowitz V."/>
            <person name="Hugenholtz P."/>
            <person name="Kyrpides N.C."/>
            <person name="Klenk H.P."/>
            <person name="Lapidus A."/>
        </authorList>
    </citation>
    <scope>NUCLEOTIDE SEQUENCE [LARGE SCALE GENOMIC DNA]</scope>
    <source>
        <strain evidence="8">ATCC BAA-8 / DSM 12333 / NBRC 16432</strain>
    </source>
</reference>
<dbReference type="OrthoDB" id="9803456at2"/>
<comment type="subcellular location">
    <subcellularLocation>
        <location evidence="1">Cell inner membrane</location>
    </subcellularLocation>
</comment>
<proteinExistence type="predicted"/>
<dbReference type="HOGENOM" id="CLU_049421_3_0_11"/>
<keyword evidence="5" id="KW-0472">Membrane</keyword>
<dbReference type="eggNOG" id="COG1560">
    <property type="taxonomic scope" value="Bacteria"/>
</dbReference>
<dbReference type="EMBL" id="CP001618">
    <property type="protein sequence ID" value="ACQ80237.1"/>
    <property type="molecule type" value="Genomic_DNA"/>
</dbReference>
<dbReference type="AlphaFoldDB" id="C5C5P6"/>
<keyword evidence="2" id="KW-1003">Cell membrane</keyword>
<keyword evidence="4 7" id="KW-0808">Transferase</keyword>
<dbReference type="GO" id="GO:0009247">
    <property type="term" value="P:glycolipid biosynthetic process"/>
    <property type="evidence" value="ECO:0007669"/>
    <property type="project" value="UniProtKB-ARBA"/>
</dbReference>
<evidence type="ECO:0000313" key="8">
    <source>
        <dbReference type="Proteomes" id="UP000007962"/>
    </source>
</evidence>
<accession>C5C5P6</accession>
<evidence type="ECO:0000256" key="2">
    <source>
        <dbReference type="ARBA" id="ARBA00022475"/>
    </source>
</evidence>
<organism evidence="7 8">
    <name type="scientific">Beutenbergia cavernae (strain ATCC BAA-8 / DSM 12333 / CCUG 43141 / JCM 11478 / NBRC 16432 / NCIMB 13614 / HKI 0122)</name>
    <dbReference type="NCBI Taxonomy" id="471853"/>
    <lineage>
        <taxon>Bacteria</taxon>
        <taxon>Bacillati</taxon>
        <taxon>Actinomycetota</taxon>
        <taxon>Actinomycetes</taxon>
        <taxon>Micrococcales</taxon>
        <taxon>Beutenbergiaceae</taxon>
        <taxon>Beutenbergia</taxon>
    </lineage>
</organism>
<dbReference type="PANTHER" id="PTHR30606">
    <property type="entry name" value="LIPID A BIOSYNTHESIS LAUROYL ACYLTRANSFERASE"/>
    <property type="match status" value="1"/>
</dbReference>
<sequence>MRGPDPARLFAFAWRSVGRLPQPVAVAVFDAVADVAWLGRLAGARQLEANLARLRPDLSTRELRRLTRDGMRSYMRYYREAFQLPTFTREQLAARVRATGVPAVRTELESGRAVVLALAHAGNWDLAGAWATTFLGPVLTVAEKLPGGLFAEFLAFRESLGIEIVPLENHSTFRTLTRRARARAALVPLLADRDLSTRGIEVDLAGQRARVAAGPAALALTGDYALVPAVITYERLTGERRRAARSAWGIVIEFRPAIERPAGLSRADAVAPMTQAWVDVVFTRLRERPQDWHMLQKVFLADLDPERLAKAAARDAVVGPDAAAQGDS</sequence>
<dbReference type="Pfam" id="PF03279">
    <property type="entry name" value="Lip_A_acyltrans"/>
    <property type="match status" value="1"/>
</dbReference>
<evidence type="ECO:0000256" key="6">
    <source>
        <dbReference type="ARBA" id="ARBA00023315"/>
    </source>
</evidence>
<keyword evidence="3" id="KW-0997">Cell inner membrane</keyword>
<dbReference type="KEGG" id="bcv:Bcav_1982"/>
<dbReference type="STRING" id="471853.Bcav_1982"/>